<dbReference type="CDD" id="cd00560">
    <property type="entry name" value="PanC"/>
    <property type="match status" value="1"/>
</dbReference>
<dbReference type="Gene3D" id="3.40.50.620">
    <property type="entry name" value="HUPs"/>
    <property type="match status" value="1"/>
</dbReference>
<dbReference type="EMBL" id="DRNF01000234">
    <property type="protein sequence ID" value="HHJ80717.1"/>
    <property type="molecule type" value="Genomic_DNA"/>
</dbReference>
<comment type="pathway">
    <text evidence="1">Cofactor biosynthesis; (R)-pantothenate biosynthesis; (R)-pantothenate from (R)-pantoate and beta-alanine: step 1/1.</text>
</comment>
<protein>
    <recommendedName>
        <fullName evidence="8">Pantoate--beta-alanine ligase</fullName>
        <ecNumber evidence="8">6.3.2.1</ecNumber>
    </recommendedName>
</protein>
<accession>A0A832J3K8</accession>
<organism evidence="9">
    <name type="scientific">Candidatus Tenderia electrophaga</name>
    <dbReference type="NCBI Taxonomy" id="1748243"/>
    <lineage>
        <taxon>Bacteria</taxon>
        <taxon>Pseudomonadati</taxon>
        <taxon>Pseudomonadota</taxon>
        <taxon>Gammaproteobacteria</taxon>
        <taxon>Candidatus Tenderiales</taxon>
        <taxon>Candidatus Tenderiaceae</taxon>
        <taxon>Candidatus Tenderia</taxon>
    </lineage>
</organism>
<dbReference type="InterPro" id="IPR042176">
    <property type="entry name" value="Pantoate_ligase_C"/>
</dbReference>
<evidence type="ECO:0000256" key="3">
    <source>
        <dbReference type="ARBA" id="ARBA00022598"/>
    </source>
</evidence>
<name>A0A832J3K8_9GAMM</name>
<comment type="caution">
    <text evidence="9">The sequence shown here is derived from an EMBL/GenBank/DDBJ whole genome shotgun (WGS) entry which is preliminary data.</text>
</comment>
<dbReference type="GO" id="GO:0004592">
    <property type="term" value="F:pantoate-beta-alanine ligase activity"/>
    <property type="evidence" value="ECO:0007669"/>
    <property type="project" value="UniProtKB-UniRule"/>
</dbReference>
<evidence type="ECO:0000256" key="6">
    <source>
        <dbReference type="ARBA" id="ARBA00022840"/>
    </source>
</evidence>
<feature type="non-terminal residue" evidence="9">
    <location>
        <position position="278"/>
    </location>
</feature>
<comment type="similarity">
    <text evidence="2">Belongs to the pantothenate synthetase family.</text>
</comment>
<evidence type="ECO:0000313" key="9">
    <source>
        <dbReference type="EMBL" id="HHJ80717.1"/>
    </source>
</evidence>
<keyword evidence="3 9" id="KW-0436">Ligase</keyword>
<evidence type="ECO:0000256" key="4">
    <source>
        <dbReference type="ARBA" id="ARBA00022655"/>
    </source>
</evidence>
<dbReference type="GO" id="GO:0015940">
    <property type="term" value="P:pantothenate biosynthetic process"/>
    <property type="evidence" value="ECO:0007669"/>
    <property type="project" value="UniProtKB-UniRule"/>
</dbReference>
<dbReference type="AlphaFoldDB" id="A0A832J3K8"/>
<gene>
    <name evidence="9" type="ORF">ENJ65_03695</name>
</gene>
<proteinExistence type="inferred from homology"/>
<dbReference type="FunFam" id="3.40.50.620:FF:000013">
    <property type="entry name" value="Pantothenate synthetase"/>
    <property type="match status" value="1"/>
</dbReference>
<keyword evidence="6" id="KW-0067">ATP-binding</keyword>
<dbReference type="NCBIfam" id="TIGR00125">
    <property type="entry name" value="cyt_tran_rel"/>
    <property type="match status" value="1"/>
</dbReference>
<reference evidence="9" key="1">
    <citation type="journal article" date="2020" name="mSystems">
        <title>Genome- and Community-Level Interaction Insights into Carbon Utilization and Element Cycling Functions of Hydrothermarchaeota in Hydrothermal Sediment.</title>
        <authorList>
            <person name="Zhou Z."/>
            <person name="Liu Y."/>
            <person name="Xu W."/>
            <person name="Pan J."/>
            <person name="Luo Z.H."/>
            <person name="Li M."/>
        </authorList>
    </citation>
    <scope>NUCLEOTIDE SEQUENCE [LARGE SCALE GENOMIC DNA]</scope>
    <source>
        <strain evidence="9">HyVt-505</strain>
    </source>
</reference>
<keyword evidence="5" id="KW-0547">Nucleotide-binding</keyword>
<dbReference type="PANTHER" id="PTHR21299">
    <property type="entry name" value="CYTIDYLATE KINASE/PANTOATE-BETA-ALANINE LIGASE"/>
    <property type="match status" value="1"/>
</dbReference>
<dbReference type="EC" id="6.3.2.1" evidence="8"/>
<dbReference type="HAMAP" id="MF_00158">
    <property type="entry name" value="PanC"/>
    <property type="match status" value="1"/>
</dbReference>
<dbReference type="GO" id="GO:0005829">
    <property type="term" value="C:cytosol"/>
    <property type="evidence" value="ECO:0007669"/>
    <property type="project" value="TreeGrafter"/>
</dbReference>
<dbReference type="InterPro" id="IPR004821">
    <property type="entry name" value="Cyt_trans-like"/>
</dbReference>
<evidence type="ECO:0000256" key="5">
    <source>
        <dbReference type="ARBA" id="ARBA00022741"/>
    </source>
</evidence>
<dbReference type="Pfam" id="PF02569">
    <property type="entry name" value="Pantoate_ligase"/>
    <property type="match status" value="1"/>
</dbReference>
<dbReference type="SUPFAM" id="SSF52374">
    <property type="entry name" value="Nucleotidylyl transferase"/>
    <property type="match status" value="1"/>
</dbReference>
<evidence type="ECO:0000256" key="8">
    <source>
        <dbReference type="NCBIfam" id="TIGR00018"/>
    </source>
</evidence>
<evidence type="ECO:0000256" key="7">
    <source>
        <dbReference type="ARBA" id="ARBA00048258"/>
    </source>
</evidence>
<dbReference type="UniPathway" id="UPA00028">
    <property type="reaction ID" value="UER00005"/>
</dbReference>
<comment type="catalytic activity">
    <reaction evidence="7">
        <text>(R)-pantoate + beta-alanine + ATP = (R)-pantothenate + AMP + diphosphate + H(+)</text>
        <dbReference type="Rhea" id="RHEA:10912"/>
        <dbReference type="ChEBI" id="CHEBI:15378"/>
        <dbReference type="ChEBI" id="CHEBI:15980"/>
        <dbReference type="ChEBI" id="CHEBI:29032"/>
        <dbReference type="ChEBI" id="CHEBI:30616"/>
        <dbReference type="ChEBI" id="CHEBI:33019"/>
        <dbReference type="ChEBI" id="CHEBI:57966"/>
        <dbReference type="ChEBI" id="CHEBI:456215"/>
        <dbReference type="EC" id="6.3.2.1"/>
    </reaction>
</comment>
<dbReference type="NCBIfam" id="TIGR00018">
    <property type="entry name" value="panC"/>
    <property type="match status" value="1"/>
</dbReference>
<dbReference type="GO" id="GO:0005524">
    <property type="term" value="F:ATP binding"/>
    <property type="evidence" value="ECO:0007669"/>
    <property type="project" value="UniProtKB-KW"/>
</dbReference>
<evidence type="ECO:0000256" key="2">
    <source>
        <dbReference type="ARBA" id="ARBA00009256"/>
    </source>
</evidence>
<evidence type="ECO:0000256" key="1">
    <source>
        <dbReference type="ARBA" id="ARBA00004990"/>
    </source>
</evidence>
<sequence>MQTVHTITGLRQQIGAWRQQGETVAFVPTMGNLHAGHLALVAQARQHADRVVVSIFVNPMQFGADEDLDAYPRTLAADSAKLEPEVDLLFAPSAAEIYPQGHGVSSQIDVPGVSEGLCGEFRPGHFTGVATVVAKLFNMIQPDYALFGNKDYQQLQVIRRMVADLCFPVKVIAVPTAREADGLALSSRNVYLSSVERELAPRLYQALQKVAQALLQGRRDYAVMEQEGLDVLEEAGFVPEYFSIRQAGSLKPAQPGMTELVVLTAAKLGKTRLIDNLA</sequence>
<dbReference type="InterPro" id="IPR003721">
    <property type="entry name" value="Pantoate_ligase"/>
</dbReference>
<keyword evidence="4" id="KW-0566">Pantothenate biosynthesis</keyword>
<dbReference type="Proteomes" id="UP000885832">
    <property type="component" value="Unassembled WGS sequence"/>
</dbReference>
<dbReference type="PANTHER" id="PTHR21299:SF1">
    <property type="entry name" value="PANTOATE--BETA-ALANINE LIGASE"/>
    <property type="match status" value="1"/>
</dbReference>
<dbReference type="InterPro" id="IPR014729">
    <property type="entry name" value="Rossmann-like_a/b/a_fold"/>
</dbReference>
<dbReference type="Gene3D" id="3.30.1300.10">
    <property type="entry name" value="Pantoate-beta-alanine ligase, C-terminal domain"/>
    <property type="match status" value="1"/>
</dbReference>